<dbReference type="InterPro" id="IPR011250">
    <property type="entry name" value="OMP/PagP_B-barrel"/>
</dbReference>
<protein>
    <submittedName>
        <fullName evidence="4">OmpA domain-containing protein transmembrane region-containing protein</fullName>
    </submittedName>
</protein>
<dbReference type="InterPro" id="IPR027385">
    <property type="entry name" value="Beta-barrel_OMP"/>
</dbReference>
<keyword evidence="4" id="KW-0812">Transmembrane</keyword>
<dbReference type="SUPFAM" id="SSF56925">
    <property type="entry name" value="OMPA-like"/>
    <property type="match status" value="1"/>
</dbReference>
<dbReference type="Pfam" id="PF13505">
    <property type="entry name" value="OMP_b-brl"/>
    <property type="match status" value="1"/>
</dbReference>
<feature type="domain" description="Outer membrane protein beta-barrel" evidence="3">
    <location>
        <begin position="9"/>
        <end position="157"/>
    </location>
</feature>
<sequence>MKKFLATTALAIAAGSFTTASIAEEGFYAGANLGIMHVDLGDASNPFNVGIQLGYHFSDNWAIEGQYTSSLSDGSFENPSYYGPDNVDFSVETLAGYGVFRSSGNVYFKAKAGIINETIDAEGGYSASDTGASVGLGLGFRQSDAGNFELEATIIEEDVIYFSAGFNVNF</sequence>
<proteinExistence type="predicted"/>
<evidence type="ECO:0000313" key="4">
    <source>
        <dbReference type="EMBL" id="AFV00030.1"/>
    </source>
</evidence>
<dbReference type="Proteomes" id="UP000000466">
    <property type="component" value="Chromosome"/>
</dbReference>
<dbReference type="Gene3D" id="2.40.160.20">
    <property type="match status" value="1"/>
</dbReference>
<keyword evidence="1 2" id="KW-0732">Signal</keyword>
<dbReference type="eggNOG" id="ENOG503311R">
    <property type="taxonomic scope" value="Bacteria"/>
</dbReference>
<dbReference type="HOGENOM" id="CLU_1569649_0_0_6"/>
<evidence type="ECO:0000256" key="2">
    <source>
        <dbReference type="SAM" id="SignalP"/>
    </source>
</evidence>
<dbReference type="RefSeq" id="WP_015048182.1">
    <property type="nucleotide sequence ID" value="NC_018868.3"/>
</dbReference>
<feature type="signal peptide" evidence="2">
    <location>
        <begin position="1"/>
        <end position="23"/>
    </location>
</feature>
<keyword evidence="5" id="KW-1185">Reference proteome</keyword>
<keyword evidence="4" id="KW-0472">Membrane</keyword>
<evidence type="ECO:0000256" key="1">
    <source>
        <dbReference type="ARBA" id="ARBA00022729"/>
    </source>
</evidence>
<name>K4KLI5_SIMAS</name>
<accession>K4KLI5</accession>
<dbReference type="AlphaFoldDB" id="K4KLI5"/>
<dbReference type="KEGG" id="saga:M5M_14465"/>
<dbReference type="OrthoDB" id="5735888at2"/>
<feature type="chain" id="PRO_5003878403" evidence="2">
    <location>
        <begin position="24"/>
        <end position="170"/>
    </location>
</feature>
<gene>
    <name evidence="4" type="ordered locus">M5M_14465</name>
</gene>
<reference evidence="4 5" key="1">
    <citation type="journal article" date="2013" name="Genome Announc.">
        <title>Complete genome sequence of Simiduia agarivorans SA1(T), a marine bacterium able to degrade a variety of polysaccharides.</title>
        <authorList>
            <person name="Lin S.Y."/>
            <person name="Shieh W.Y."/>
            <person name="Chen J.S."/>
            <person name="Tang S.L."/>
        </authorList>
    </citation>
    <scope>NUCLEOTIDE SEQUENCE [LARGE SCALE GENOMIC DNA]</scope>
    <source>
        <strain evidence="5">DSM 21679 / JCM 13881 / BCRC 17597 / SA1</strain>
    </source>
</reference>
<evidence type="ECO:0000259" key="3">
    <source>
        <dbReference type="Pfam" id="PF13505"/>
    </source>
</evidence>
<evidence type="ECO:0000313" key="5">
    <source>
        <dbReference type="Proteomes" id="UP000000466"/>
    </source>
</evidence>
<dbReference type="EMBL" id="CP003746">
    <property type="protein sequence ID" value="AFV00030.1"/>
    <property type="molecule type" value="Genomic_DNA"/>
</dbReference>
<organism evidence="4 5">
    <name type="scientific">Simiduia agarivorans (strain DSM 21679 / JCM 13881 / BCRC 17597 / SA1)</name>
    <dbReference type="NCBI Taxonomy" id="1117647"/>
    <lineage>
        <taxon>Bacteria</taxon>
        <taxon>Pseudomonadati</taxon>
        <taxon>Pseudomonadota</taxon>
        <taxon>Gammaproteobacteria</taxon>
        <taxon>Cellvibrionales</taxon>
        <taxon>Cellvibrionaceae</taxon>
        <taxon>Simiduia</taxon>
    </lineage>
</organism>